<accession>A0AAE8N634</accession>
<reference evidence="2" key="1">
    <citation type="submission" date="2018-03" db="EMBL/GenBank/DDBJ databases">
        <authorList>
            <person name="Guldener U."/>
        </authorList>
    </citation>
    <scope>NUCLEOTIDE SEQUENCE</scope>
</reference>
<dbReference type="Proteomes" id="UP001187682">
    <property type="component" value="Unassembled WGS sequence"/>
</dbReference>
<evidence type="ECO:0000256" key="1">
    <source>
        <dbReference type="SAM" id="Phobius"/>
    </source>
</evidence>
<comment type="caution">
    <text evidence="2">The sequence shown here is derived from an EMBL/GenBank/DDBJ whole genome shotgun (WGS) entry which is preliminary data.</text>
</comment>
<organism evidence="2 3">
    <name type="scientific">Cephalotrichum gorgonifer</name>
    <dbReference type="NCBI Taxonomy" id="2041049"/>
    <lineage>
        <taxon>Eukaryota</taxon>
        <taxon>Fungi</taxon>
        <taxon>Dikarya</taxon>
        <taxon>Ascomycota</taxon>
        <taxon>Pezizomycotina</taxon>
        <taxon>Sordariomycetes</taxon>
        <taxon>Hypocreomycetidae</taxon>
        <taxon>Microascales</taxon>
        <taxon>Microascaceae</taxon>
        <taxon>Cephalotrichum</taxon>
    </lineage>
</organism>
<keyword evidence="1" id="KW-0472">Membrane</keyword>
<keyword evidence="1" id="KW-0812">Transmembrane</keyword>
<proteinExistence type="predicted"/>
<protein>
    <submittedName>
        <fullName evidence="2">Uncharacterized protein</fullName>
    </submittedName>
</protein>
<keyword evidence="1" id="KW-1133">Transmembrane helix</keyword>
<sequence length="268" mass="29258">MSFPRAVGTATAVLGATVVGSWAFMVRQRTAGPMRITFSDSIPQSFKDSASVKELVNPRGHQDVADSYAATLTIPRPLRNTSDEDLLARFVSGFFGGYTLSPERLLLRLVGKRLVSFSKIDAVAGAEGRPIWSLSEIPTDQLPPVHSVLFGAFQISSIRLVDQNASGISPSSSDEGSHVDFVFGTDKGQFAGVHRFRVSRPRRLKGEERAGGGDEELVTVHLEHMSCNPAVDKALKPDFLLTLHKIYATLLFREGVAEIKRRCEEECG</sequence>
<dbReference type="AlphaFoldDB" id="A0AAE8N634"/>
<gene>
    <name evidence="2" type="ORF">DNG_09645</name>
</gene>
<keyword evidence="3" id="KW-1185">Reference proteome</keyword>
<evidence type="ECO:0000313" key="3">
    <source>
        <dbReference type="Proteomes" id="UP001187682"/>
    </source>
</evidence>
<dbReference type="EMBL" id="ONZQ02000017">
    <property type="protein sequence ID" value="SPO06951.1"/>
    <property type="molecule type" value="Genomic_DNA"/>
</dbReference>
<evidence type="ECO:0000313" key="2">
    <source>
        <dbReference type="EMBL" id="SPO06951.1"/>
    </source>
</evidence>
<name>A0AAE8N634_9PEZI</name>
<feature type="transmembrane region" description="Helical" evidence="1">
    <location>
        <begin position="6"/>
        <end position="26"/>
    </location>
</feature>